<evidence type="ECO:0000256" key="4">
    <source>
        <dbReference type="ARBA" id="ARBA00022452"/>
    </source>
</evidence>
<keyword evidence="10" id="KW-0998">Cell outer membrane</keyword>
<evidence type="ECO:0000256" key="5">
    <source>
        <dbReference type="ARBA" id="ARBA00022692"/>
    </source>
</evidence>
<keyword evidence="14" id="KW-1185">Reference proteome</keyword>
<dbReference type="Gene3D" id="2.40.160.10">
    <property type="entry name" value="Porin"/>
    <property type="match status" value="1"/>
</dbReference>
<keyword evidence="3" id="KW-0813">Transport</keyword>
<evidence type="ECO:0000313" key="14">
    <source>
        <dbReference type="Proteomes" id="UP001365846"/>
    </source>
</evidence>
<evidence type="ECO:0000256" key="11">
    <source>
        <dbReference type="SAM" id="SignalP"/>
    </source>
</evidence>
<gene>
    <name evidence="13" type="ORF">WKW77_06565</name>
</gene>
<feature type="domain" description="Porin" evidence="12">
    <location>
        <begin position="7"/>
        <end position="372"/>
    </location>
</feature>
<evidence type="ECO:0000256" key="3">
    <source>
        <dbReference type="ARBA" id="ARBA00022448"/>
    </source>
</evidence>
<keyword evidence="6 11" id="KW-0732">Signal</keyword>
<dbReference type="Pfam" id="PF13609">
    <property type="entry name" value="Porin_4"/>
    <property type="match status" value="1"/>
</dbReference>
<keyword evidence="9" id="KW-0472">Membrane</keyword>
<keyword evidence="5" id="KW-0812">Transmembrane</keyword>
<reference evidence="13 14" key="1">
    <citation type="submission" date="2024-03" db="EMBL/GenBank/DDBJ databases">
        <title>Novel species of the genus Variovorax.</title>
        <authorList>
            <person name="Liu Q."/>
            <person name="Xin Y.-H."/>
        </authorList>
    </citation>
    <scope>NUCLEOTIDE SEQUENCE [LARGE SCALE GENOMIC DNA]</scope>
    <source>
        <strain evidence="13 14">KACC 18899</strain>
    </source>
</reference>
<sequence>MNKGLIAMTVLAASGAASAQSSVTMFGVVDATLSHYANRSETPLGVAVTTSSTGQNSGGYASSRLGFRGTEDLGGGAAAGFWLEAGLLNDSGAGLGAGGGLAFNRRSTISLSGVLGEIRLGRDYTPTFWNDAVADPFTSNGVGINLIATASGFNSPGQVANGFQGNPNYLRASNSVGYFLPPNLGGFYGQVMYAFNEANKYDPGGLTPDVPNSQRAGRYVGGRFGYTKGPLDVAVAGGRSTIGDKFFAGTTSVIDIWNVAVTYDFDLVKLFGEYSNNKTKTFFSAIPPLPNAFGFTSPGANGALIGATVPVGPGLIRVVYTEVKYNNVAALNQVIPGLAPNPKSEKLALGYVHNLSKRTALYGTVARIDNTNGADLTVGGPAFYTKAVNGSVPVPHSSTGYDVGIRHVF</sequence>
<comment type="subcellular location">
    <subcellularLocation>
        <location evidence="1">Cell outer membrane</location>
        <topology evidence="1">Multi-pass membrane protein</topology>
    </subcellularLocation>
</comment>
<dbReference type="PANTHER" id="PTHR34501">
    <property type="entry name" value="PROTEIN YDDL-RELATED"/>
    <property type="match status" value="1"/>
</dbReference>
<dbReference type="SUPFAM" id="SSF56935">
    <property type="entry name" value="Porins"/>
    <property type="match status" value="1"/>
</dbReference>
<evidence type="ECO:0000259" key="12">
    <source>
        <dbReference type="Pfam" id="PF13609"/>
    </source>
</evidence>
<feature type="signal peptide" evidence="11">
    <location>
        <begin position="1"/>
        <end position="19"/>
    </location>
</feature>
<evidence type="ECO:0000256" key="1">
    <source>
        <dbReference type="ARBA" id="ARBA00004571"/>
    </source>
</evidence>
<dbReference type="InterPro" id="IPR033900">
    <property type="entry name" value="Gram_neg_porin_domain"/>
</dbReference>
<dbReference type="Proteomes" id="UP001365846">
    <property type="component" value="Unassembled WGS sequence"/>
</dbReference>
<evidence type="ECO:0000256" key="7">
    <source>
        <dbReference type="ARBA" id="ARBA00023065"/>
    </source>
</evidence>
<evidence type="ECO:0000256" key="9">
    <source>
        <dbReference type="ARBA" id="ARBA00023136"/>
    </source>
</evidence>
<dbReference type="RefSeq" id="WP_340356035.1">
    <property type="nucleotide sequence ID" value="NZ_JBBKZU010000002.1"/>
</dbReference>
<organism evidence="13 14">
    <name type="scientific">Variovorax ureilyticus</name>
    <dbReference type="NCBI Taxonomy" id="1836198"/>
    <lineage>
        <taxon>Bacteria</taxon>
        <taxon>Pseudomonadati</taxon>
        <taxon>Pseudomonadota</taxon>
        <taxon>Betaproteobacteria</taxon>
        <taxon>Burkholderiales</taxon>
        <taxon>Comamonadaceae</taxon>
        <taxon>Variovorax</taxon>
    </lineage>
</organism>
<accession>A0ABU8VAN8</accession>
<keyword evidence="7" id="KW-0406">Ion transport</keyword>
<keyword evidence="4" id="KW-1134">Transmembrane beta strand</keyword>
<evidence type="ECO:0000313" key="13">
    <source>
        <dbReference type="EMBL" id="MEJ8810723.1"/>
    </source>
</evidence>
<dbReference type="InterPro" id="IPR050298">
    <property type="entry name" value="Gram-neg_bact_OMP"/>
</dbReference>
<keyword evidence="8" id="KW-0626">Porin</keyword>
<dbReference type="EMBL" id="JBBKZU010000002">
    <property type="protein sequence ID" value="MEJ8810723.1"/>
    <property type="molecule type" value="Genomic_DNA"/>
</dbReference>
<evidence type="ECO:0000256" key="10">
    <source>
        <dbReference type="ARBA" id="ARBA00023237"/>
    </source>
</evidence>
<protein>
    <submittedName>
        <fullName evidence="13">Porin</fullName>
    </submittedName>
</protein>
<comment type="subunit">
    <text evidence="2">Homotrimer.</text>
</comment>
<evidence type="ECO:0000256" key="6">
    <source>
        <dbReference type="ARBA" id="ARBA00022729"/>
    </source>
</evidence>
<dbReference type="PANTHER" id="PTHR34501:SF9">
    <property type="entry name" value="MAJOR OUTER MEMBRANE PROTEIN P.IA"/>
    <property type="match status" value="1"/>
</dbReference>
<dbReference type="InterPro" id="IPR023614">
    <property type="entry name" value="Porin_dom_sf"/>
</dbReference>
<evidence type="ECO:0000256" key="8">
    <source>
        <dbReference type="ARBA" id="ARBA00023114"/>
    </source>
</evidence>
<evidence type="ECO:0000256" key="2">
    <source>
        <dbReference type="ARBA" id="ARBA00011233"/>
    </source>
</evidence>
<comment type="caution">
    <text evidence="13">The sequence shown here is derived from an EMBL/GenBank/DDBJ whole genome shotgun (WGS) entry which is preliminary data.</text>
</comment>
<feature type="chain" id="PRO_5045373612" evidence="11">
    <location>
        <begin position="20"/>
        <end position="409"/>
    </location>
</feature>
<name>A0ABU8VAN8_9BURK</name>
<proteinExistence type="predicted"/>
<dbReference type="CDD" id="cd00342">
    <property type="entry name" value="gram_neg_porins"/>
    <property type="match status" value="1"/>
</dbReference>